<keyword evidence="2" id="KW-1185">Reference proteome</keyword>
<dbReference type="AlphaFoldDB" id="A0A392V679"/>
<name>A0A392V679_9FABA</name>
<dbReference type="EMBL" id="LXQA011031504">
    <property type="protein sequence ID" value="MCI81950.1"/>
    <property type="molecule type" value="Genomic_DNA"/>
</dbReference>
<dbReference type="Proteomes" id="UP000265520">
    <property type="component" value="Unassembled WGS sequence"/>
</dbReference>
<evidence type="ECO:0000313" key="2">
    <source>
        <dbReference type="Proteomes" id="UP000265520"/>
    </source>
</evidence>
<reference evidence="1 2" key="1">
    <citation type="journal article" date="2018" name="Front. Plant Sci.">
        <title>Red Clover (Trifolium pratense) and Zigzag Clover (T. medium) - A Picture of Genomic Similarities and Differences.</title>
        <authorList>
            <person name="Dluhosova J."/>
            <person name="Istvanek J."/>
            <person name="Nedelnik J."/>
            <person name="Repkova J."/>
        </authorList>
    </citation>
    <scope>NUCLEOTIDE SEQUENCE [LARGE SCALE GENOMIC DNA]</scope>
    <source>
        <strain evidence="2">cv. 10/8</strain>
        <tissue evidence="1">Leaf</tissue>
    </source>
</reference>
<comment type="caution">
    <text evidence="1">The sequence shown here is derived from an EMBL/GenBank/DDBJ whole genome shotgun (WGS) entry which is preliminary data.</text>
</comment>
<accession>A0A392V679</accession>
<evidence type="ECO:0000313" key="1">
    <source>
        <dbReference type="EMBL" id="MCI81950.1"/>
    </source>
</evidence>
<protein>
    <submittedName>
        <fullName evidence="1">Uncharacterized protein</fullName>
    </submittedName>
</protein>
<feature type="non-terminal residue" evidence="1">
    <location>
        <position position="41"/>
    </location>
</feature>
<organism evidence="1 2">
    <name type="scientific">Trifolium medium</name>
    <dbReference type="NCBI Taxonomy" id="97028"/>
    <lineage>
        <taxon>Eukaryota</taxon>
        <taxon>Viridiplantae</taxon>
        <taxon>Streptophyta</taxon>
        <taxon>Embryophyta</taxon>
        <taxon>Tracheophyta</taxon>
        <taxon>Spermatophyta</taxon>
        <taxon>Magnoliopsida</taxon>
        <taxon>eudicotyledons</taxon>
        <taxon>Gunneridae</taxon>
        <taxon>Pentapetalae</taxon>
        <taxon>rosids</taxon>
        <taxon>fabids</taxon>
        <taxon>Fabales</taxon>
        <taxon>Fabaceae</taxon>
        <taxon>Papilionoideae</taxon>
        <taxon>50 kb inversion clade</taxon>
        <taxon>NPAAA clade</taxon>
        <taxon>Hologalegina</taxon>
        <taxon>IRL clade</taxon>
        <taxon>Trifolieae</taxon>
        <taxon>Trifolium</taxon>
    </lineage>
</organism>
<proteinExistence type="predicted"/>
<sequence>MATLSRLLSVSVRCRVIDLNLAGKVVRKLSLSQQDKIATSL</sequence>